<accession>A0A0K0XT16</accession>
<reference evidence="1 2" key="1">
    <citation type="submission" date="2015-07" db="EMBL/GenBank/DDBJ databases">
        <authorList>
            <person name="Noorani M."/>
        </authorList>
    </citation>
    <scope>NUCLEOTIDE SEQUENCE [LARGE SCALE GENOMIC DNA]</scope>
    <source>
        <strain evidence="1 2">KCTC 42284</strain>
    </source>
</reference>
<protein>
    <submittedName>
        <fullName evidence="1">Uncharacterized protein</fullName>
    </submittedName>
</protein>
<name>A0A0K0XT16_9GAMM</name>
<dbReference type="Proteomes" id="UP000066624">
    <property type="component" value="Chromosome"/>
</dbReference>
<evidence type="ECO:0000313" key="1">
    <source>
        <dbReference type="EMBL" id="AKS40761.1"/>
    </source>
</evidence>
<dbReference type="EMBL" id="CP012154">
    <property type="protein sequence ID" value="AKS40761.1"/>
    <property type="molecule type" value="Genomic_DNA"/>
</dbReference>
<dbReference type="KEGG" id="wma:WM2015_378"/>
<dbReference type="AlphaFoldDB" id="A0A0K0XT16"/>
<organism evidence="1 2">
    <name type="scientific">Wenzhouxiangella marina</name>
    <dbReference type="NCBI Taxonomy" id="1579979"/>
    <lineage>
        <taxon>Bacteria</taxon>
        <taxon>Pseudomonadati</taxon>
        <taxon>Pseudomonadota</taxon>
        <taxon>Gammaproteobacteria</taxon>
        <taxon>Chromatiales</taxon>
        <taxon>Wenzhouxiangellaceae</taxon>
        <taxon>Wenzhouxiangella</taxon>
    </lineage>
</organism>
<evidence type="ECO:0000313" key="2">
    <source>
        <dbReference type="Proteomes" id="UP000066624"/>
    </source>
</evidence>
<keyword evidence="2" id="KW-1185">Reference proteome</keyword>
<dbReference type="STRING" id="1579979.WM2015_378"/>
<sequence length="117" mass="13407">MSQDREQALREGAKHWLVQPRTIRILWWVFGVILALTVVAQRWVHVHAHFGVDGWPGFYAAYGFLSCVAMVLFAKVLGWWLKRPDDYYIEPTQLAPSALDEDLEEAIKQGKETPGNV</sequence>
<gene>
    <name evidence="1" type="ORF">WM2015_378</name>
</gene>
<dbReference type="OrthoDB" id="282116at2"/>
<dbReference type="RefSeq" id="WP_049724448.1">
    <property type="nucleotide sequence ID" value="NZ_CP012154.1"/>
</dbReference>
<proteinExistence type="predicted"/>